<keyword evidence="9" id="KW-0812">Transmembrane</keyword>
<evidence type="ECO:0000313" key="11">
    <source>
        <dbReference type="EMBL" id="ACL45827.1"/>
    </source>
</evidence>
<dbReference type="SMART" id="SM00387">
    <property type="entry name" value="HATPase_c"/>
    <property type="match status" value="1"/>
</dbReference>
<dbReference type="Pfam" id="PF02518">
    <property type="entry name" value="HATPase_c"/>
    <property type="match status" value="1"/>
</dbReference>
<dbReference type="EMBL" id="CP001344">
    <property type="protein sequence ID" value="ACL45827.1"/>
    <property type="molecule type" value="Genomic_DNA"/>
</dbReference>
<evidence type="ECO:0000256" key="8">
    <source>
        <dbReference type="SAM" id="Coils"/>
    </source>
</evidence>
<keyword evidence="7" id="KW-0067">ATP-binding</keyword>
<dbReference type="eggNOG" id="COG2202">
    <property type="taxonomic scope" value="Bacteria"/>
</dbReference>
<dbReference type="PANTHER" id="PTHR41523">
    <property type="entry name" value="TWO-COMPONENT SYSTEM SENSOR PROTEIN"/>
    <property type="match status" value="1"/>
</dbReference>
<dbReference type="InterPro" id="IPR007892">
    <property type="entry name" value="CHASE4"/>
</dbReference>
<evidence type="ECO:0000256" key="7">
    <source>
        <dbReference type="ARBA" id="ARBA00022840"/>
    </source>
</evidence>
<evidence type="ECO:0000256" key="9">
    <source>
        <dbReference type="SAM" id="Phobius"/>
    </source>
</evidence>
<protein>
    <recommendedName>
        <fullName evidence="2">histidine kinase</fullName>
        <ecNumber evidence="2">2.7.13.3</ecNumber>
    </recommendedName>
</protein>
<dbReference type="InterPro" id="IPR011495">
    <property type="entry name" value="Sig_transdc_His_kin_sub2_dim/P"/>
</dbReference>
<dbReference type="SUPFAM" id="SSF55874">
    <property type="entry name" value="ATPase domain of HSP90 chaperone/DNA topoisomerase II/histidine kinase"/>
    <property type="match status" value="1"/>
</dbReference>
<dbReference type="HOGENOM" id="CLU_465993_0_0_3"/>
<dbReference type="Gene3D" id="3.30.450.20">
    <property type="entry name" value="PAS domain"/>
    <property type="match status" value="1"/>
</dbReference>
<dbReference type="EC" id="2.7.13.3" evidence="2"/>
<keyword evidence="6 11" id="KW-0418">Kinase</keyword>
<organism evidence="11">
    <name type="scientific">Cyanothece sp. (strain PCC 7425 / ATCC 29141)</name>
    <dbReference type="NCBI Taxonomy" id="395961"/>
    <lineage>
        <taxon>Bacteria</taxon>
        <taxon>Bacillati</taxon>
        <taxon>Cyanobacteriota</taxon>
        <taxon>Cyanophyceae</taxon>
        <taxon>Gomontiellales</taxon>
        <taxon>Cyanothecaceae</taxon>
        <taxon>Cyanothece</taxon>
    </lineage>
</organism>
<feature type="transmembrane region" description="Helical" evidence="9">
    <location>
        <begin position="261"/>
        <end position="283"/>
    </location>
</feature>
<dbReference type="OrthoDB" id="9758522at2"/>
<dbReference type="Pfam" id="PF07568">
    <property type="entry name" value="HisKA_2"/>
    <property type="match status" value="1"/>
</dbReference>
<evidence type="ECO:0000256" key="5">
    <source>
        <dbReference type="ARBA" id="ARBA00022741"/>
    </source>
</evidence>
<dbReference type="GO" id="GO:0004673">
    <property type="term" value="F:protein histidine kinase activity"/>
    <property type="evidence" value="ECO:0007669"/>
    <property type="project" value="UniProtKB-EC"/>
</dbReference>
<sequence length="585" mass="67608">MKVQTKLIVSMFVSLGLLVISFAIVQGNEHRRLAINVLQNTSEKSKKFADKTIKLNSKSLTNFTYDYSYWDEMVKFVQTKDSLWARENLQVVMPTYNLNAIWVYDQSGKLIYHTTNLSDRHNQIQHIIPDLQRFKQFLELLHKKRSQHFFIYTTNRLFEISAVTIHPTSDPERKTPPQGYLIASRQWSKAYISTLEDLISSQIIIQTFNSNSTPTRLDLDNNRVTFSETFWDWQQQPIAQALFTVNSPSLHEFEALHDGELWITIIACSIILLFLSITLLVWVSFPLRTLVVSLETENPDLVKSLKNQRSEFGELASLITQFFQQKSRLLAEITERHQVEAELRTAQVQLQELNQQLETRVQERTQALVNSEAELRFSLAEKVVLLQEIHHRVKNNLQVISSMLRLQSRRTEIPQLKTILEESQNRVMAMSLVHENLYRTPDCAQVRLREYVADLVRHLFGVFSAQLDQIDLQINISPEITLPLEQAIPCGLILNELITNAIKHGFHGRNQVEQLTIELQWENNGQFCLSVMNTGNPLPSDLDSNSSATLGLNLVKLMVEQMQAVLEVEREQHTIFYIRGINSLL</sequence>
<keyword evidence="8" id="KW-0175">Coiled coil</keyword>
<keyword evidence="9" id="KW-0472">Membrane</keyword>
<reference evidence="11" key="1">
    <citation type="submission" date="2009-01" db="EMBL/GenBank/DDBJ databases">
        <title>Complete sequence of chromosome Cyanothece sp. PCC 7425.</title>
        <authorList>
            <consortium name="US DOE Joint Genome Institute"/>
            <person name="Lucas S."/>
            <person name="Copeland A."/>
            <person name="Lapidus A."/>
            <person name="Glavina del Rio T."/>
            <person name="Dalin E."/>
            <person name="Tice H."/>
            <person name="Bruce D."/>
            <person name="Goodwin L."/>
            <person name="Pitluck S."/>
            <person name="Sims D."/>
            <person name="Meineke L."/>
            <person name="Brettin T."/>
            <person name="Detter J.C."/>
            <person name="Han C."/>
            <person name="Larimer F."/>
            <person name="Land M."/>
            <person name="Hauser L."/>
            <person name="Kyrpides N."/>
            <person name="Ovchinnikova G."/>
            <person name="Liberton M."/>
            <person name="Stoeckel J."/>
            <person name="Banerjee A."/>
            <person name="Singh A."/>
            <person name="Page L."/>
            <person name="Sato H."/>
            <person name="Zhao L."/>
            <person name="Sherman L."/>
            <person name="Pakrasi H."/>
            <person name="Richardson P."/>
        </authorList>
    </citation>
    <scope>NUCLEOTIDE SEQUENCE</scope>
    <source>
        <strain evidence="11">PCC 7425</strain>
    </source>
</reference>
<feature type="domain" description="Histidine kinase/HSP90-like ATPase" evidence="10">
    <location>
        <begin position="485"/>
        <end position="584"/>
    </location>
</feature>
<dbReference type="KEGG" id="cyn:Cyan7425_3504"/>
<evidence type="ECO:0000256" key="2">
    <source>
        <dbReference type="ARBA" id="ARBA00012438"/>
    </source>
</evidence>
<evidence type="ECO:0000256" key="4">
    <source>
        <dbReference type="ARBA" id="ARBA00022679"/>
    </source>
</evidence>
<dbReference type="InterPro" id="IPR003594">
    <property type="entry name" value="HATPase_dom"/>
</dbReference>
<dbReference type="PANTHER" id="PTHR41523:SF8">
    <property type="entry name" value="ETHYLENE RESPONSE SENSOR PROTEIN"/>
    <property type="match status" value="1"/>
</dbReference>
<name>B8HR06_CYAP4</name>
<gene>
    <name evidence="11" type="ordered locus">Cyan7425_3504</name>
</gene>
<dbReference type="Gene3D" id="3.30.565.10">
    <property type="entry name" value="Histidine kinase-like ATPase, C-terminal domain"/>
    <property type="match status" value="1"/>
</dbReference>
<keyword evidence="3" id="KW-0597">Phosphoprotein</keyword>
<evidence type="ECO:0000256" key="1">
    <source>
        <dbReference type="ARBA" id="ARBA00000085"/>
    </source>
</evidence>
<keyword evidence="9" id="KW-1133">Transmembrane helix</keyword>
<evidence type="ECO:0000256" key="6">
    <source>
        <dbReference type="ARBA" id="ARBA00022777"/>
    </source>
</evidence>
<dbReference type="InterPro" id="IPR036890">
    <property type="entry name" value="HATPase_C_sf"/>
</dbReference>
<evidence type="ECO:0000259" key="10">
    <source>
        <dbReference type="SMART" id="SM00387"/>
    </source>
</evidence>
<feature type="coiled-coil region" evidence="8">
    <location>
        <begin position="336"/>
        <end position="374"/>
    </location>
</feature>
<keyword evidence="4" id="KW-0808">Transferase</keyword>
<evidence type="ECO:0000256" key="3">
    <source>
        <dbReference type="ARBA" id="ARBA00022553"/>
    </source>
</evidence>
<dbReference type="STRING" id="395961.Cyan7425_3504"/>
<proteinExistence type="predicted"/>
<dbReference type="eggNOG" id="COG3920">
    <property type="taxonomic scope" value="Bacteria"/>
</dbReference>
<dbReference type="AlphaFoldDB" id="B8HR06"/>
<dbReference type="GO" id="GO:0005524">
    <property type="term" value="F:ATP binding"/>
    <property type="evidence" value="ECO:0007669"/>
    <property type="project" value="UniProtKB-KW"/>
</dbReference>
<comment type="catalytic activity">
    <reaction evidence="1">
        <text>ATP + protein L-histidine = ADP + protein N-phospho-L-histidine.</text>
        <dbReference type="EC" id="2.7.13.3"/>
    </reaction>
</comment>
<dbReference type="Pfam" id="PF05228">
    <property type="entry name" value="CHASE4"/>
    <property type="match status" value="1"/>
</dbReference>
<accession>B8HR06</accession>
<keyword evidence="5" id="KW-0547">Nucleotide-binding</keyword>